<evidence type="ECO:0000256" key="8">
    <source>
        <dbReference type="ARBA" id="ARBA00022982"/>
    </source>
</evidence>
<dbReference type="GO" id="GO:0020037">
    <property type="term" value="F:heme binding"/>
    <property type="evidence" value="ECO:0007669"/>
    <property type="project" value="TreeGrafter"/>
</dbReference>
<evidence type="ECO:0000313" key="17">
    <source>
        <dbReference type="Proteomes" id="UP000758856"/>
    </source>
</evidence>
<reference evidence="15" key="3">
    <citation type="submission" date="2023-01" db="EMBL/GenBank/DDBJ databases">
        <authorList>
            <person name="Sun Q."/>
            <person name="Evtushenko L."/>
        </authorList>
    </citation>
    <scope>NUCLEOTIDE SEQUENCE</scope>
    <source>
        <strain evidence="15">VKM B-1606</strain>
    </source>
</reference>
<evidence type="ECO:0000256" key="13">
    <source>
        <dbReference type="SAM" id="Phobius"/>
    </source>
</evidence>
<feature type="transmembrane region" description="Helical" evidence="13">
    <location>
        <begin position="21"/>
        <end position="43"/>
    </location>
</feature>
<name>A0A9W6MR77_9HYPH</name>
<keyword evidence="17" id="KW-1185">Reference proteome</keyword>
<protein>
    <submittedName>
        <fullName evidence="15 16">Cytochrome b</fullName>
    </submittedName>
</protein>
<keyword evidence="11 13" id="KW-0472">Membrane</keyword>
<evidence type="ECO:0000256" key="4">
    <source>
        <dbReference type="ARBA" id="ARBA00022475"/>
    </source>
</evidence>
<reference evidence="16 17" key="2">
    <citation type="submission" date="2021-01" db="EMBL/GenBank/DDBJ databases">
        <title>Genomic Encyclopedia of Type Strains, Phase IV (KMG-IV): sequencing the most valuable type-strain genomes for metagenomic binning, comparative biology and taxonomic classification.</title>
        <authorList>
            <person name="Goeker M."/>
        </authorList>
    </citation>
    <scope>NUCLEOTIDE SEQUENCE [LARGE SCALE GENOMIC DNA]</scope>
    <source>
        <strain evidence="16 17">DSM 6130</strain>
    </source>
</reference>
<sequence length="183" mass="19963">MTLTASTRTPAAGGYTPTAKVLHWVVAIFVISEIIVGLSLDSIPDGPTKDTIYDLHKSTGIVILTLMIVRLAWRLTNPPPPSEPTLARWQIGLSHAVHWTLYLILLVMPILGWAGSNAFGAPVPVFWLFEMPRIMSENKELSKQILAVHGTLGFVAGGLILLHVAAALYHRLVLKDAVLARMT</sequence>
<feature type="transmembrane region" description="Helical" evidence="13">
    <location>
        <begin position="150"/>
        <end position="169"/>
    </location>
</feature>
<dbReference type="GO" id="GO:0005886">
    <property type="term" value="C:plasma membrane"/>
    <property type="evidence" value="ECO:0007669"/>
    <property type="project" value="UniProtKB-SubCell"/>
</dbReference>
<dbReference type="GO" id="GO:0009055">
    <property type="term" value="F:electron transfer activity"/>
    <property type="evidence" value="ECO:0007669"/>
    <property type="project" value="InterPro"/>
</dbReference>
<dbReference type="InterPro" id="IPR011577">
    <property type="entry name" value="Cyt_b561_bac/Ni-Hgenase"/>
</dbReference>
<accession>A0A9W6MR77</accession>
<dbReference type="GO" id="GO:0022904">
    <property type="term" value="P:respiratory electron transport chain"/>
    <property type="evidence" value="ECO:0007669"/>
    <property type="project" value="InterPro"/>
</dbReference>
<evidence type="ECO:0000256" key="2">
    <source>
        <dbReference type="ARBA" id="ARBA00004651"/>
    </source>
</evidence>
<evidence type="ECO:0000313" key="16">
    <source>
        <dbReference type="EMBL" id="MBM7851656.1"/>
    </source>
</evidence>
<keyword evidence="3" id="KW-0813">Transport</keyword>
<dbReference type="InterPro" id="IPR016174">
    <property type="entry name" value="Di-haem_cyt_TM"/>
</dbReference>
<dbReference type="Proteomes" id="UP001143400">
    <property type="component" value="Unassembled WGS sequence"/>
</dbReference>
<dbReference type="PANTHER" id="PTHR30529">
    <property type="entry name" value="CYTOCHROME B561"/>
    <property type="match status" value="1"/>
</dbReference>
<keyword evidence="5" id="KW-0349">Heme</keyword>
<gene>
    <name evidence="15" type="primary">yceJ</name>
    <name evidence="15" type="ORF">GCM10008170_07350</name>
    <name evidence="16" type="ORF">JOD31_001881</name>
</gene>
<dbReference type="EMBL" id="BSFF01000001">
    <property type="protein sequence ID" value="GLK54716.1"/>
    <property type="molecule type" value="Genomic_DNA"/>
</dbReference>
<reference evidence="15" key="1">
    <citation type="journal article" date="2014" name="Int. J. Syst. Evol. Microbiol.">
        <title>Complete genome sequence of Corynebacterium casei LMG S-19264T (=DSM 44701T), isolated from a smear-ripened cheese.</title>
        <authorList>
            <consortium name="US DOE Joint Genome Institute (JGI-PGF)"/>
            <person name="Walter F."/>
            <person name="Albersmeier A."/>
            <person name="Kalinowski J."/>
            <person name="Ruckert C."/>
        </authorList>
    </citation>
    <scope>NUCLEOTIDE SEQUENCE</scope>
    <source>
        <strain evidence="15">VKM B-1606</strain>
    </source>
</reference>
<keyword evidence="8" id="KW-0249">Electron transport</keyword>
<keyword evidence="7" id="KW-0479">Metal-binding</keyword>
<dbReference type="Gene3D" id="1.20.950.20">
    <property type="entry name" value="Transmembrane di-heme cytochromes, Chain C"/>
    <property type="match status" value="1"/>
</dbReference>
<dbReference type="InterPro" id="IPR052168">
    <property type="entry name" value="Cytochrome_b561_oxidase"/>
</dbReference>
<evidence type="ECO:0000256" key="12">
    <source>
        <dbReference type="ARBA" id="ARBA00037975"/>
    </source>
</evidence>
<keyword evidence="4" id="KW-1003">Cell membrane</keyword>
<evidence type="ECO:0000256" key="7">
    <source>
        <dbReference type="ARBA" id="ARBA00022723"/>
    </source>
</evidence>
<evidence type="ECO:0000256" key="3">
    <source>
        <dbReference type="ARBA" id="ARBA00022448"/>
    </source>
</evidence>
<dbReference type="RefSeq" id="WP_204950061.1">
    <property type="nucleotide sequence ID" value="NZ_BSFF01000001.1"/>
</dbReference>
<evidence type="ECO:0000256" key="1">
    <source>
        <dbReference type="ARBA" id="ARBA00001970"/>
    </source>
</evidence>
<comment type="similarity">
    <text evidence="12">Belongs to the cytochrome b561 family.</text>
</comment>
<dbReference type="EMBL" id="JAFBCY010000002">
    <property type="protein sequence ID" value="MBM7851656.1"/>
    <property type="molecule type" value="Genomic_DNA"/>
</dbReference>
<organism evidence="15 18">
    <name type="scientific">Methylopila capsulata</name>
    <dbReference type="NCBI Taxonomy" id="61654"/>
    <lineage>
        <taxon>Bacteria</taxon>
        <taxon>Pseudomonadati</taxon>
        <taxon>Pseudomonadota</taxon>
        <taxon>Alphaproteobacteria</taxon>
        <taxon>Hyphomicrobiales</taxon>
        <taxon>Methylopilaceae</taxon>
        <taxon>Methylopila</taxon>
    </lineage>
</organism>
<dbReference type="Proteomes" id="UP000758856">
    <property type="component" value="Unassembled WGS sequence"/>
</dbReference>
<feature type="domain" description="Cytochrome b561 bacterial/Ni-hydrogenase" evidence="14">
    <location>
        <begin position="15"/>
        <end position="183"/>
    </location>
</feature>
<keyword evidence="6 13" id="KW-0812">Transmembrane</keyword>
<evidence type="ECO:0000256" key="6">
    <source>
        <dbReference type="ARBA" id="ARBA00022692"/>
    </source>
</evidence>
<evidence type="ECO:0000256" key="10">
    <source>
        <dbReference type="ARBA" id="ARBA00023004"/>
    </source>
</evidence>
<comment type="subcellular location">
    <subcellularLocation>
        <location evidence="2">Cell membrane</location>
        <topology evidence="2">Multi-pass membrane protein</topology>
    </subcellularLocation>
</comment>
<evidence type="ECO:0000313" key="18">
    <source>
        <dbReference type="Proteomes" id="UP001143400"/>
    </source>
</evidence>
<proteinExistence type="inferred from homology"/>
<evidence type="ECO:0000259" key="14">
    <source>
        <dbReference type="Pfam" id="PF01292"/>
    </source>
</evidence>
<evidence type="ECO:0000256" key="9">
    <source>
        <dbReference type="ARBA" id="ARBA00022989"/>
    </source>
</evidence>
<dbReference type="SUPFAM" id="SSF81342">
    <property type="entry name" value="Transmembrane di-heme cytochromes"/>
    <property type="match status" value="1"/>
</dbReference>
<evidence type="ECO:0000256" key="11">
    <source>
        <dbReference type="ARBA" id="ARBA00023136"/>
    </source>
</evidence>
<comment type="caution">
    <text evidence="15">The sequence shown here is derived from an EMBL/GenBank/DDBJ whole genome shotgun (WGS) entry which is preliminary data.</text>
</comment>
<dbReference type="AlphaFoldDB" id="A0A9W6MR77"/>
<keyword evidence="9 13" id="KW-1133">Transmembrane helix</keyword>
<keyword evidence="10" id="KW-0408">Iron</keyword>
<comment type="cofactor">
    <cofactor evidence="1">
        <name>heme b</name>
        <dbReference type="ChEBI" id="CHEBI:60344"/>
    </cofactor>
</comment>
<evidence type="ECO:0000313" key="15">
    <source>
        <dbReference type="EMBL" id="GLK54716.1"/>
    </source>
</evidence>
<evidence type="ECO:0000256" key="5">
    <source>
        <dbReference type="ARBA" id="ARBA00022617"/>
    </source>
</evidence>
<dbReference type="GO" id="GO:0046872">
    <property type="term" value="F:metal ion binding"/>
    <property type="evidence" value="ECO:0007669"/>
    <property type="project" value="UniProtKB-KW"/>
</dbReference>
<feature type="transmembrane region" description="Helical" evidence="13">
    <location>
        <begin position="99"/>
        <end position="129"/>
    </location>
</feature>
<dbReference type="PANTHER" id="PTHR30529:SF1">
    <property type="entry name" value="CYTOCHROME B561 HOMOLOG 2"/>
    <property type="match status" value="1"/>
</dbReference>
<dbReference type="Pfam" id="PF01292">
    <property type="entry name" value="Ni_hydr_CYTB"/>
    <property type="match status" value="1"/>
</dbReference>